<organism evidence="2 3">
    <name type="scientific">Rothia aerolata</name>
    <dbReference type="NCBI Taxonomy" id="1812262"/>
    <lineage>
        <taxon>Bacteria</taxon>
        <taxon>Bacillati</taxon>
        <taxon>Actinomycetota</taxon>
        <taxon>Actinomycetes</taxon>
        <taxon>Micrococcales</taxon>
        <taxon>Micrococcaceae</taxon>
        <taxon>Rothia</taxon>
    </lineage>
</organism>
<evidence type="ECO:0000256" key="1">
    <source>
        <dbReference type="SAM" id="Phobius"/>
    </source>
</evidence>
<evidence type="ECO:0000313" key="2">
    <source>
        <dbReference type="EMBL" id="GGH58140.1"/>
    </source>
</evidence>
<comment type="caution">
    <text evidence="2">The sequence shown here is derived from an EMBL/GenBank/DDBJ whole genome shotgun (WGS) entry which is preliminary data.</text>
</comment>
<name>A0A917IN55_9MICC</name>
<feature type="transmembrane region" description="Helical" evidence="1">
    <location>
        <begin position="58"/>
        <end position="78"/>
    </location>
</feature>
<sequence>MARMTKAQREWRPGMKKKQRSIKTMFASTVLCLEALVAYFGTLATFGLNQNEPGSVKVTIWVLGLALALAFLITPAFLKKPWGYILGWVLQVLLILGGLALTPMLFIGVAFALTYWYALVTGEKLDRENAQRAREQEEWERNNPL</sequence>
<dbReference type="InterPro" id="IPR025327">
    <property type="entry name" value="DUF4233"/>
</dbReference>
<keyword evidence="3" id="KW-1185">Reference proteome</keyword>
<dbReference type="RefSeq" id="WP_188358655.1">
    <property type="nucleotide sequence ID" value="NZ_BMDC01000001.1"/>
</dbReference>
<dbReference type="Pfam" id="PF14017">
    <property type="entry name" value="DUF4233"/>
    <property type="match status" value="1"/>
</dbReference>
<dbReference type="EMBL" id="BMDC01000001">
    <property type="protein sequence ID" value="GGH58140.1"/>
    <property type="molecule type" value="Genomic_DNA"/>
</dbReference>
<feature type="transmembrane region" description="Helical" evidence="1">
    <location>
        <begin position="85"/>
        <end position="118"/>
    </location>
</feature>
<feature type="transmembrane region" description="Helical" evidence="1">
    <location>
        <begin position="21"/>
        <end position="46"/>
    </location>
</feature>
<accession>A0A917IN55</accession>
<keyword evidence="1" id="KW-0472">Membrane</keyword>
<keyword evidence="1" id="KW-0812">Transmembrane</keyword>
<dbReference type="AlphaFoldDB" id="A0A917IN55"/>
<proteinExistence type="predicted"/>
<evidence type="ECO:0008006" key="4">
    <source>
        <dbReference type="Google" id="ProtNLM"/>
    </source>
</evidence>
<evidence type="ECO:0000313" key="3">
    <source>
        <dbReference type="Proteomes" id="UP000600171"/>
    </source>
</evidence>
<protein>
    <recommendedName>
        <fullName evidence="4">DUF4233 domain-containing protein</fullName>
    </recommendedName>
</protein>
<keyword evidence="1" id="KW-1133">Transmembrane helix</keyword>
<reference evidence="2 3" key="1">
    <citation type="journal article" date="2014" name="Int. J. Syst. Evol. Microbiol.">
        <title>Complete genome sequence of Corynebacterium casei LMG S-19264T (=DSM 44701T), isolated from a smear-ripened cheese.</title>
        <authorList>
            <consortium name="US DOE Joint Genome Institute (JGI-PGF)"/>
            <person name="Walter F."/>
            <person name="Albersmeier A."/>
            <person name="Kalinowski J."/>
            <person name="Ruckert C."/>
        </authorList>
    </citation>
    <scope>NUCLEOTIDE SEQUENCE [LARGE SCALE GENOMIC DNA]</scope>
    <source>
        <strain evidence="2 3">CCM 8669</strain>
    </source>
</reference>
<gene>
    <name evidence="2" type="ORF">GCM10007359_04000</name>
</gene>
<dbReference type="Proteomes" id="UP000600171">
    <property type="component" value="Unassembled WGS sequence"/>
</dbReference>